<dbReference type="EMBL" id="JAERRJ010000011">
    <property type="protein sequence ID" value="MBL1078183.1"/>
    <property type="molecule type" value="Genomic_DNA"/>
</dbReference>
<proteinExistence type="predicted"/>
<dbReference type="Gene3D" id="3.40.50.1820">
    <property type="entry name" value="alpha/beta hydrolase"/>
    <property type="match status" value="1"/>
</dbReference>
<name>A0ABS1MC12_9NOCA</name>
<organism evidence="1 2">
    <name type="scientific">Nocardia acididurans</name>
    <dbReference type="NCBI Taxonomy" id="2802282"/>
    <lineage>
        <taxon>Bacteria</taxon>
        <taxon>Bacillati</taxon>
        <taxon>Actinomycetota</taxon>
        <taxon>Actinomycetes</taxon>
        <taxon>Mycobacteriales</taxon>
        <taxon>Nocardiaceae</taxon>
        <taxon>Nocardia</taxon>
    </lineage>
</organism>
<comment type="caution">
    <text evidence="1">The sequence shown here is derived from an EMBL/GenBank/DDBJ whole genome shotgun (WGS) entry which is preliminary data.</text>
</comment>
<evidence type="ECO:0000313" key="2">
    <source>
        <dbReference type="Proteomes" id="UP000602198"/>
    </source>
</evidence>
<reference evidence="1 2" key="1">
    <citation type="submission" date="2021-01" db="EMBL/GenBank/DDBJ databases">
        <title>WGS of actinomycetes isolated from Thailand.</title>
        <authorList>
            <person name="Thawai C."/>
        </authorList>
    </citation>
    <scope>NUCLEOTIDE SEQUENCE [LARGE SCALE GENOMIC DNA]</scope>
    <source>
        <strain evidence="1 2">LPG 2</strain>
    </source>
</reference>
<evidence type="ECO:0000313" key="1">
    <source>
        <dbReference type="EMBL" id="MBL1078183.1"/>
    </source>
</evidence>
<dbReference type="PANTHER" id="PTHR34853:SF1">
    <property type="entry name" value="LIPASE 5"/>
    <property type="match status" value="1"/>
</dbReference>
<dbReference type="InterPro" id="IPR029058">
    <property type="entry name" value="AB_hydrolase_fold"/>
</dbReference>
<dbReference type="Proteomes" id="UP000602198">
    <property type="component" value="Unassembled WGS sequence"/>
</dbReference>
<dbReference type="SUPFAM" id="SSF53474">
    <property type="entry name" value="alpha/beta-Hydrolases"/>
    <property type="match status" value="1"/>
</dbReference>
<dbReference type="Gene3D" id="1.10.260.130">
    <property type="match status" value="1"/>
</dbReference>
<sequence>MTANANRFDEAAVGALAPGRLLSAEPMTAYLLPGLRHPARAWRIRYTSTDAHGESIEVTGTVLVPRAPWRGDGPRPLIGYAVGTQGLADKIAAASWQLRRGVEYESLFIRSALRRGWALAITDYPGLGNPGTHPYVMGRALGPSVLDSIRAARRLPAAGLDPEGPLGIYGYSEGGCAAGWALQLQPSYAPELELSGGVVGSPPADLEDMIAFLDGTPYAFLLFYGVLGLDAAYPELNALQYLKPTGRALAAVFRRTHAGAAAVVGIAGGATVIPTKVETYCTTMPFHVPEVQVRLRENKLGHIAPATPVLVAGGTWEQIIPHHQSEALAKDWQSLGVDVTWLSMPRRDHILGALSFAGPAMRFLADRFTESHTTLLQRGA</sequence>
<dbReference type="PIRSF" id="PIRSF029171">
    <property type="entry name" value="Esterase_LipA"/>
    <property type="match status" value="1"/>
</dbReference>
<dbReference type="InterPro" id="IPR005152">
    <property type="entry name" value="Lipase_secreted"/>
</dbReference>
<dbReference type="PANTHER" id="PTHR34853">
    <property type="match status" value="1"/>
</dbReference>
<keyword evidence="2" id="KW-1185">Reference proteome</keyword>
<accession>A0ABS1MC12</accession>
<protein>
    <submittedName>
        <fullName evidence="1">Lipase</fullName>
    </submittedName>
</protein>
<dbReference type="Pfam" id="PF03583">
    <property type="entry name" value="LIP"/>
    <property type="match status" value="1"/>
</dbReference>
<gene>
    <name evidence="1" type="ORF">JK358_27625</name>
</gene>